<comment type="pathway">
    <text evidence="6">Metabolic intermediate biosynthesis; (R)-mevalonate biosynthesis; (R)-mevalonate from acetyl-CoA: step 3/3.</text>
</comment>
<dbReference type="PANTHER" id="PTHR10572">
    <property type="entry name" value="3-HYDROXY-3-METHYLGLUTARYL-COENZYME A REDUCTASE"/>
    <property type="match status" value="1"/>
</dbReference>
<dbReference type="InterPro" id="IPR009029">
    <property type="entry name" value="HMG_CoA_Rdtase_sub-bd_dom_sf"/>
</dbReference>
<dbReference type="PRINTS" id="PR00071">
    <property type="entry name" value="HMGCOARDTASE"/>
</dbReference>
<evidence type="ECO:0000256" key="1">
    <source>
        <dbReference type="ARBA" id="ARBA00004370"/>
    </source>
</evidence>
<dbReference type="Proteomes" id="UP000738359">
    <property type="component" value="Unassembled WGS sequence"/>
</dbReference>
<dbReference type="GO" id="GO:0005789">
    <property type="term" value="C:endoplasmic reticulum membrane"/>
    <property type="evidence" value="ECO:0007669"/>
    <property type="project" value="UniProtKB-SubCell"/>
</dbReference>
<keyword evidence="4 6" id="KW-0560">Oxidoreductase</keyword>
<name>A0A9P6IUP8_MORAP</name>
<gene>
    <name evidence="8" type="primary">HMG1_1</name>
    <name evidence="8" type="ORF">BGZ70_002178</name>
</gene>
<dbReference type="EC" id="1.1.1.34" evidence="6"/>
<comment type="similarity">
    <text evidence="2 6">Belongs to the HMG-CoA reductase family.</text>
</comment>
<keyword evidence="6" id="KW-0256">Endoplasmic reticulum</keyword>
<dbReference type="PANTHER" id="PTHR10572:SF24">
    <property type="entry name" value="3-HYDROXY-3-METHYLGLUTARYL-COENZYME A REDUCTASE"/>
    <property type="match status" value="1"/>
</dbReference>
<reference evidence="8" key="1">
    <citation type="journal article" date="2020" name="Fungal Divers.">
        <title>Resolving the Mortierellaceae phylogeny through synthesis of multi-gene phylogenetics and phylogenomics.</title>
        <authorList>
            <person name="Vandepol N."/>
            <person name="Liber J."/>
            <person name="Desiro A."/>
            <person name="Na H."/>
            <person name="Kennedy M."/>
            <person name="Barry K."/>
            <person name="Grigoriev I.V."/>
            <person name="Miller A.N."/>
            <person name="O'Donnell K."/>
            <person name="Stajich J.E."/>
            <person name="Bonito G."/>
        </authorList>
    </citation>
    <scope>NUCLEOTIDE SEQUENCE</scope>
    <source>
        <strain evidence="8">CK1249</strain>
    </source>
</reference>
<dbReference type="PROSITE" id="PS00318">
    <property type="entry name" value="HMG_COA_REDUCTASE_2"/>
    <property type="match status" value="1"/>
</dbReference>
<dbReference type="PROSITE" id="PS00066">
    <property type="entry name" value="HMG_COA_REDUCTASE_1"/>
    <property type="match status" value="1"/>
</dbReference>
<dbReference type="Gene3D" id="3.30.70.420">
    <property type="entry name" value="Hydroxymethylglutaryl-CoA reductase, class I/II, NAD/NADP-binding domain"/>
    <property type="match status" value="1"/>
</dbReference>
<evidence type="ECO:0000313" key="8">
    <source>
        <dbReference type="EMBL" id="KAF9948534.1"/>
    </source>
</evidence>
<dbReference type="GO" id="GO:0015936">
    <property type="term" value="P:coenzyme A metabolic process"/>
    <property type="evidence" value="ECO:0007669"/>
    <property type="project" value="InterPro"/>
</dbReference>
<keyword evidence="5" id="KW-0472">Membrane</keyword>
<evidence type="ECO:0000256" key="5">
    <source>
        <dbReference type="ARBA" id="ARBA00023136"/>
    </source>
</evidence>
<sequence length="462" mass="49324">MTDEEIITLVSSNKIPLHMLEKALGDLTRAVKIRRTFVSRNTHTKTLDTSLLPMHQFDYSTVIDQCCENIIGYVPLPVGIAGPYNVDGQMLYLPMATTEGCLVASTSRGCKAINAGGGASTALLNDGMTRSPCVEFLNMVEAVDCKRWLESDDGLKSVQDAFNSTTSFGCLHKLKVTIAGRLMFIRFSATTGDAMGMNMVSKGCEKALEVVQKMFPSMSIVSLSGNHCADKKPAAINWIEGRGKSVVAEAVIPGKVVEAVLKTTTNALVELNLNKNLIGSAMAGAVGGFNAHAANIVTAIYLATGQDPAQNVGSSNCITLMKAINSGKDLLVNCTMPSIEVGTIGGGTSLPPQAAMLDMLGVRGSHQENPGANAHRLARIICAGVMAGELSLSGHLVKSHMLYNRAQTKTPNSGRDHVSGNNFADIFPQEHVEFIDRLMNARKRSADNDDSNEEDCSKKSRS</sequence>
<dbReference type="GO" id="GO:0008299">
    <property type="term" value="P:isoprenoid biosynthetic process"/>
    <property type="evidence" value="ECO:0007669"/>
    <property type="project" value="InterPro"/>
</dbReference>
<proteinExistence type="inferred from homology"/>
<dbReference type="OrthoDB" id="310654at2759"/>
<dbReference type="GO" id="GO:0005778">
    <property type="term" value="C:peroxisomal membrane"/>
    <property type="evidence" value="ECO:0007669"/>
    <property type="project" value="TreeGrafter"/>
</dbReference>
<dbReference type="FunFam" id="3.30.70.420:FF:000001">
    <property type="entry name" value="3-hydroxy-3-methylglutaryl coenzyme A reductase"/>
    <property type="match status" value="1"/>
</dbReference>
<dbReference type="InterPro" id="IPR023282">
    <property type="entry name" value="HMG_CoA_Rdtase_N"/>
</dbReference>
<evidence type="ECO:0000313" key="9">
    <source>
        <dbReference type="Proteomes" id="UP000738359"/>
    </source>
</evidence>
<evidence type="ECO:0000256" key="7">
    <source>
        <dbReference type="SAM" id="MobiDB-lite"/>
    </source>
</evidence>
<evidence type="ECO:0000256" key="4">
    <source>
        <dbReference type="ARBA" id="ARBA00023002"/>
    </source>
</evidence>
<comment type="subcellular location">
    <subcellularLocation>
        <location evidence="6">Endoplasmic reticulum membrane</location>
        <topology evidence="6">Multi-pass membrane protein</topology>
    </subcellularLocation>
    <subcellularLocation>
        <location evidence="1">Membrane</location>
    </subcellularLocation>
</comment>
<keyword evidence="3 6" id="KW-0521">NADP</keyword>
<dbReference type="SUPFAM" id="SSF56542">
    <property type="entry name" value="Substrate-binding domain of HMG-CoA reductase"/>
    <property type="match status" value="1"/>
</dbReference>
<dbReference type="Gene3D" id="3.90.770.10">
    <property type="entry name" value="3-hydroxy-3-methylglutaryl-coenzyme A Reductase, Chain A, domain 2"/>
    <property type="match status" value="1"/>
</dbReference>
<dbReference type="InterPro" id="IPR002202">
    <property type="entry name" value="HMG_CoA_Rdtase"/>
</dbReference>
<dbReference type="PROSITE" id="PS50065">
    <property type="entry name" value="HMG_COA_REDUCTASE_4"/>
    <property type="match status" value="1"/>
</dbReference>
<dbReference type="InterPro" id="IPR004554">
    <property type="entry name" value="HMG_CoA_Rdtase_eu_arc"/>
</dbReference>
<dbReference type="Gene3D" id="1.10.3270.10">
    <property type="entry name" value="HMGR, N-terminal domain"/>
    <property type="match status" value="1"/>
</dbReference>
<evidence type="ECO:0000256" key="6">
    <source>
        <dbReference type="RuleBase" id="RU361219"/>
    </source>
</evidence>
<comment type="catalytic activity">
    <reaction evidence="6">
        <text>(R)-mevalonate + 2 NADP(+) + CoA = (3S)-3-hydroxy-3-methylglutaryl-CoA + 2 NADPH + 2 H(+)</text>
        <dbReference type="Rhea" id="RHEA:15989"/>
        <dbReference type="ChEBI" id="CHEBI:15378"/>
        <dbReference type="ChEBI" id="CHEBI:36464"/>
        <dbReference type="ChEBI" id="CHEBI:43074"/>
        <dbReference type="ChEBI" id="CHEBI:57287"/>
        <dbReference type="ChEBI" id="CHEBI:57783"/>
        <dbReference type="ChEBI" id="CHEBI:58349"/>
        <dbReference type="EC" id="1.1.1.34"/>
    </reaction>
</comment>
<dbReference type="Pfam" id="PF00368">
    <property type="entry name" value="HMG-CoA_red"/>
    <property type="match status" value="1"/>
</dbReference>
<keyword evidence="9" id="KW-1185">Reference proteome</keyword>
<evidence type="ECO:0000256" key="3">
    <source>
        <dbReference type="ARBA" id="ARBA00022857"/>
    </source>
</evidence>
<accession>A0A9P6IUP8</accession>
<dbReference type="SUPFAM" id="SSF55035">
    <property type="entry name" value="NAD-binding domain of HMG-CoA reductase"/>
    <property type="match status" value="1"/>
</dbReference>
<dbReference type="GO" id="GO:0006696">
    <property type="term" value="P:ergosterol biosynthetic process"/>
    <property type="evidence" value="ECO:0007669"/>
    <property type="project" value="TreeGrafter"/>
</dbReference>
<dbReference type="InterPro" id="IPR009023">
    <property type="entry name" value="HMG_CoA_Rdtase_NAD(P)-bd_sf"/>
</dbReference>
<dbReference type="FunFam" id="3.90.770.10:FF:000001">
    <property type="entry name" value="3-hydroxy-3-methylglutaryl coenzyme A reductase"/>
    <property type="match status" value="1"/>
</dbReference>
<organism evidence="8 9">
    <name type="scientific">Mortierella alpina</name>
    <name type="common">Oleaginous fungus</name>
    <name type="synonym">Mortierella renispora</name>
    <dbReference type="NCBI Taxonomy" id="64518"/>
    <lineage>
        <taxon>Eukaryota</taxon>
        <taxon>Fungi</taxon>
        <taxon>Fungi incertae sedis</taxon>
        <taxon>Mucoromycota</taxon>
        <taxon>Mortierellomycotina</taxon>
        <taxon>Mortierellomycetes</taxon>
        <taxon>Mortierellales</taxon>
        <taxon>Mortierellaceae</taxon>
        <taxon>Mortierella</taxon>
    </lineage>
</organism>
<dbReference type="InterPro" id="IPR023076">
    <property type="entry name" value="HMG_CoA_Rdtase_CS"/>
</dbReference>
<comment type="caution">
    <text evidence="8">The sequence shown here is derived from an EMBL/GenBank/DDBJ whole genome shotgun (WGS) entry which is preliminary data.</text>
</comment>
<dbReference type="EMBL" id="JAAAHY010001517">
    <property type="protein sequence ID" value="KAF9948534.1"/>
    <property type="molecule type" value="Genomic_DNA"/>
</dbReference>
<dbReference type="CDD" id="cd00643">
    <property type="entry name" value="HMG-CoA_reductase_classI"/>
    <property type="match status" value="1"/>
</dbReference>
<evidence type="ECO:0000256" key="2">
    <source>
        <dbReference type="ARBA" id="ARBA00007661"/>
    </source>
</evidence>
<dbReference type="AlphaFoldDB" id="A0A9P6IUP8"/>
<feature type="region of interest" description="Disordered" evidence="7">
    <location>
        <begin position="443"/>
        <end position="462"/>
    </location>
</feature>
<dbReference type="GO" id="GO:0004420">
    <property type="term" value="F:hydroxymethylglutaryl-CoA reductase (NADPH) activity"/>
    <property type="evidence" value="ECO:0007669"/>
    <property type="project" value="UniProtKB-EC"/>
</dbReference>
<dbReference type="NCBIfam" id="TIGR00533">
    <property type="entry name" value="HMG_CoA_R_NADP"/>
    <property type="match status" value="1"/>
</dbReference>
<protein>
    <recommendedName>
        <fullName evidence="6">3-hydroxy-3-methylglutaryl coenzyme A reductase</fullName>
        <shortName evidence="6">HMG-CoA reductase</shortName>
        <ecNumber evidence="6">1.1.1.34</ecNumber>
    </recommendedName>
</protein>
<dbReference type="InterPro" id="IPR023074">
    <property type="entry name" value="HMG_CoA_Rdtase_cat_sf"/>
</dbReference>